<evidence type="ECO:0000259" key="9">
    <source>
        <dbReference type="Pfam" id="PF00441"/>
    </source>
</evidence>
<name>A0A3E0K5X8_9BACI</name>
<dbReference type="PROSITE" id="PS00072">
    <property type="entry name" value="ACYL_COA_DH_1"/>
    <property type="match status" value="1"/>
</dbReference>
<evidence type="ECO:0000259" key="11">
    <source>
        <dbReference type="Pfam" id="PF02771"/>
    </source>
</evidence>
<dbReference type="CDD" id="cd01158">
    <property type="entry name" value="SCAD_SBCAD"/>
    <property type="match status" value="1"/>
</dbReference>
<reference evidence="12 13" key="1">
    <citation type="submission" date="2018-03" db="EMBL/GenBank/DDBJ databases">
        <authorList>
            <person name="Keele B.F."/>
        </authorList>
    </citation>
    <scope>NUCLEOTIDE SEQUENCE [LARGE SCALE GENOMIC DNA]</scope>
    <source>
        <strain evidence="12">ZCTH4_d</strain>
    </source>
</reference>
<dbReference type="PIRSF" id="PIRSF016578">
    <property type="entry name" value="HsaA"/>
    <property type="match status" value="1"/>
</dbReference>
<dbReference type="Gene3D" id="2.40.110.10">
    <property type="entry name" value="Butyryl-CoA Dehydrogenase, subunit A, domain 2"/>
    <property type="match status" value="1"/>
</dbReference>
<comment type="caution">
    <text evidence="12">The sequence shown here is derived from an EMBL/GenBank/DDBJ whole genome shotgun (WGS) entry which is preliminary data.</text>
</comment>
<dbReference type="InterPro" id="IPR006089">
    <property type="entry name" value="Acyl-CoA_DH_CS"/>
</dbReference>
<dbReference type="InterPro" id="IPR037069">
    <property type="entry name" value="AcylCoA_DH/ox_N_sf"/>
</dbReference>
<comment type="similarity">
    <text evidence="2 8">Belongs to the acyl-CoA dehydrogenase family.</text>
</comment>
<evidence type="ECO:0000256" key="1">
    <source>
        <dbReference type="ARBA" id="ARBA00001974"/>
    </source>
</evidence>
<feature type="domain" description="Acyl-CoA dehydrogenase/oxidase C-terminal" evidence="9">
    <location>
        <begin position="229"/>
        <end position="376"/>
    </location>
</feature>
<dbReference type="InterPro" id="IPR006091">
    <property type="entry name" value="Acyl-CoA_Oxase/DH_mid-dom"/>
</dbReference>
<evidence type="ECO:0000256" key="8">
    <source>
        <dbReference type="RuleBase" id="RU362125"/>
    </source>
</evidence>
<comment type="catalytic activity">
    <reaction evidence="6">
        <text>a 2,3-saturated acyl-CoA + A = a 2,3-dehydroacyl-CoA + AH2</text>
        <dbReference type="Rhea" id="RHEA:48608"/>
        <dbReference type="ChEBI" id="CHEBI:13193"/>
        <dbReference type="ChEBI" id="CHEBI:17499"/>
        <dbReference type="ChEBI" id="CHEBI:60015"/>
        <dbReference type="ChEBI" id="CHEBI:65111"/>
    </reaction>
</comment>
<evidence type="ECO:0000256" key="3">
    <source>
        <dbReference type="ARBA" id="ARBA00022630"/>
    </source>
</evidence>
<gene>
    <name evidence="12" type="ORF">C6P37_07235</name>
</gene>
<evidence type="ECO:0000259" key="10">
    <source>
        <dbReference type="Pfam" id="PF02770"/>
    </source>
</evidence>
<evidence type="ECO:0000256" key="4">
    <source>
        <dbReference type="ARBA" id="ARBA00022827"/>
    </source>
</evidence>
<dbReference type="InterPro" id="IPR013786">
    <property type="entry name" value="AcylCoA_DH/ox_N"/>
</dbReference>
<dbReference type="PANTHER" id="PTHR43884:SF41">
    <property type="entry name" value="ACYL-COA DEHYDROGENASE"/>
    <property type="match status" value="1"/>
</dbReference>
<dbReference type="Gene3D" id="1.20.140.10">
    <property type="entry name" value="Butyryl-CoA Dehydrogenase, subunit A, domain 3"/>
    <property type="match status" value="1"/>
</dbReference>
<dbReference type="GO" id="GO:0050660">
    <property type="term" value="F:flavin adenine dinucleotide binding"/>
    <property type="evidence" value="ECO:0007669"/>
    <property type="project" value="InterPro"/>
</dbReference>
<dbReference type="AlphaFoldDB" id="A0A3E0K5X8"/>
<feature type="domain" description="Acyl-CoA oxidase/dehydrogenase middle" evidence="10">
    <location>
        <begin position="122"/>
        <end position="217"/>
    </location>
</feature>
<dbReference type="InterPro" id="IPR036250">
    <property type="entry name" value="AcylCo_DH-like_C"/>
</dbReference>
<dbReference type="Gene3D" id="1.10.540.10">
    <property type="entry name" value="Acyl-CoA dehydrogenase/oxidase, N-terminal domain"/>
    <property type="match status" value="1"/>
</dbReference>
<dbReference type="SUPFAM" id="SSF56645">
    <property type="entry name" value="Acyl-CoA dehydrogenase NM domain-like"/>
    <property type="match status" value="1"/>
</dbReference>
<dbReference type="FunFam" id="1.10.540.10:FF:000002">
    <property type="entry name" value="Acyl-CoA dehydrogenase FadE19"/>
    <property type="match status" value="1"/>
</dbReference>
<dbReference type="RefSeq" id="WP_276643299.1">
    <property type="nucleotide sequence ID" value="NZ_QEVZ01000039.1"/>
</dbReference>
<dbReference type="SUPFAM" id="SSF47203">
    <property type="entry name" value="Acyl-CoA dehydrogenase C-terminal domain-like"/>
    <property type="match status" value="1"/>
</dbReference>
<dbReference type="FunFam" id="1.20.140.10:FF:000004">
    <property type="entry name" value="Acyl-CoA dehydrogenase FadE25"/>
    <property type="match status" value="1"/>
</dbReference>
<evidence type="ECO:0000313" key="12">
    <source>
        <dbReference type="EMBL" id="REJ29026.1"/>
    </source>
</evidence>
<dbReference type="InterPro" id="IPR009100">
    <property type="entry name" value="AcylCoA_DH/oxidase_NM_dom_sf"/>
</dbReference>
<dbReference type="PROSITE" id="PS00073">
    <property type="entry name" value="ACYL_COA_DH_2"/>
    <property type="match status" value="1"/>
</dbReference>
<organism evidence="12 13">
    <name type="scientific">Caldibacillus debilis</name>
    <dbReference type="NCBI Taxonomy" id="301148"/>
    <lineage>
        <taxon>Bacteria</taxon>
        <taxon>Bacillati</taxon>
        <taxon>Bacillota</taxon>
        <taxon>Bacilli</taxon>
        <taxon>Bacillales</taxon>
        <taxon>Bacillaceae</taxon>
        <taxon>Caldibacillus</taxon>
    </lineage>
</organism>
<proteinExistence type="inferred from homology"/>
<feature type="domain" description="Acyl-CoA dehydrogenase/oxidase N-terminal" evidence="11">
    <location>
        <begin position="6"/>
        <end position="118"/>
    </location>
</feature>
<dbReference type="EMBL" id="QEWE01000015">
    <property type="protein sequence ID" value="REJ29026.1"/>
    <property type="molecule type" value="Genomic_DNA"/>
</dbReference>
<keyword evidence="5 8" id="KW-0560">Oxidoreductase</keyword>
<accession>A0A3E0K5X8</accession>
<dbReference type="Pfam" id="PF00441">
    <property type="entry name" value="Acyl-CoA_dh_1"/>
    <property type="match status" value="1"/>
</dbReference>
<evidence type="ECO:0000256" key="2">
    <source>
        <dbReference type="ARBA" id="ARBA00009347"/>
    </source>
</evidence>
<protein>
    <recommendedName>
        <fullName evidence="7">Acyl-CoA dehydrogenase</fullName>
    </recommendedName>
</protein>
<sequence length="377" mass="41224">MDFRLSEEHEMIRKMVRDFAEKEVAPSAAERDEEERFDRGIFKQMAELGLTGIPWPEEYGGIGSDFLAYVIAVEELSRVCASTGVTLSAHLSLASWPIYKFGTEEQKQKYLKPLAQGKKIGAYCLTESGSGSDAGAMKTTAKKEGDHYVLNGSKIFITNGGVAEIYIVFALTDPERKHKGVSAFIVEKDFPGFKVGKKESKLGIRSSPTTEIIFEDCIVPAENLLGEEGQGFKIAMMTLDGGRNGIAAQAVGIAQGALDAAVAYAKERHQFGKPIIANQGISFKLADMATAVEAARLLTYQAAWLESNGLPYGKASAMAKLFAGDTAMKVTTEAVQIFGGYGYTKEYPVERFMRDAKITQIYEGTQEIQRLVISRML</sequence>
<dbReference type="Pfam" id="PF02770">
    <property type="entry name" value="Acyl-CoA_dh_M"/>
    <property type="match status" value="1"/>
</dbReference>
<keyword evidence="3 8" id="KW-0285">Flavoprotein</keyword>
<dbReference type="InterPro" id="IPR046373">
    <property type="entry name" value="Acyl-CoA_Oxase/DH_mid-dom_sf"/>
</dbReference>
<evidence type="ECO:0000313" key="13">
    <source>
        <dbReference type="Proteomes" id="UP000257014"/>
    </source>
</evidence>
<dbReference type="Pfam" id="PF02771">
    <property type="entry name" value="Acyl-CoA_dh_N"/>
    <property type="match status" value="1"/>
</dbReference>
<dbReference type="FunFam" id="2.40.110.10:FF:000001">
    <property type="entry name" value="Acyl-CoA dehydrogenase, mitochondrial"/>
    <property type="match status" value="1"/>
</dbReference>
<evidence type="ECO:0000256" key="5">
    <source>
        <dbReference type="ARBA" id="ARBA00023002"/>
    </source>
</evidence>
<dbReference type="PANTHER" id="PTHR43884">
    <property type="entry name" value="ACYL-COA DEHYDROGENASE"/>
    <property type="match status" value="1"/>
</dbReference>
<dbReference type="GO" id="GO:0003995">
    <property type="term" value="F:acyl-CoA dehydrogenase activity"/>
    <property type="evidence" value="ECO:0007669"/>
    <property type="project" value="InterPro"/>
</dbReference>
<dbReference type="Proteomes" id="UP000257014">
    <property type="component" value="Unassembled WGS sequence"/>
</dbReference>
<evidence type="ECO:0000256" key="7">
    <source>
        <dbReference type="ARBA" id="ARBA00067585"/>
    </source>
</evidence>
<comment type="cofactor">
    <cofactor evidence="1 8">
        <name>FAD</name>
        <dbReference type="ChEBI" id="CHEBI:57692"/>
    </cofactor>
</comment>
<dbReference type="InterPro" id="IPR009075">
    <property type="entry name" value="AcylCo_DH/oxidase_C"/>
</dbReference>
<evidence type="ECO:0000256" key="6">
    <source>
        <dbReference type="ARBA" id="ARBA00052546"/>
    </source>
</evidence>
<keyword evidence="4 8" id="KW-0274">FAD</keyword>